<reference evidence="3 4" key="1">
    <citation type="submission" date="2015-11" db="EMBL/GenBank/DDBJ databases">
        <title>Expanding the genomic diversity of Burkholderia species for the development of highly accurate diagnostics.</title>
        <authorList>
            <person name="Sahl J."/>
            <person name="Keim P."/>
            <person name="Wagner D."/>
        </authorList>
    </citation>
    <scope>NUCLEOTIDE SEQUENCE [LARGE SCALE GENOMIC DNA]</scope>
    <source>
        <strain evidence="3 4">RF32-BP4</strain>
    </source>
</reference>
<dbReference type="AlphaFoldDB" id="A0A102L2K3"/>
<proteinExistence type="predicted"/>
<organism evidence="3 4">
    <name type="scientific">Burkholderia ubonensis</name>
    <dbReference type="NCBI Taxonomy" id="101571"/>
    <lineage>
        <taxon>Bacteria</taxon>
        <taxon>Pseudomonadati</taxon>
        <taxon>Pseudomonadota</taxon>
        <taxon>Betaproteobacteria</taxon>
        <taxon>Burkholderiales</taxon>
        <taxon>Burkholderiaceae</taxon>
        <taxon>Burkholderia</taxon>
        <taxon>Burkholderia cepacia complex</taxon>
    </lineage>
</organism>
<gene>
    <name evidence="3" type="ORF">WI38_23810</name>
</gene>
<feature type="region of interest" description="Disordered" evidence="1">
    <location>
        <begin position="49"/>
        <end position="119"/>
    </location>
</feature>
<feature type="signal peptide" evidence="2">
    <location>
        <begin position="1"/>
        <end position="20"/>
    </location>
</feature>
<evidence type="ECO:0000256" key="2">
    <source>
        <dbReference type="SAM" id="SignalP"/>
    </source>
</evidence>
<comment type="caution">
    <text evidence="3">The sequence shown here is derived from an EMBL/GenBank/DDBJ whole genome shotgun (WGS) entry which is preliminary data.</text>
</comment>
<evidence type="ECO:0000256" key="1">
    <source>
        <dbReference type="SAM" id="MobiDB-lite"/>
    </source>
</evidence>
<accession>A0A102L2K3</accession>
<dbReference type="EMBL" id="LOTN01000051">
    <property type="protein sequence ID" value="KUZ85932.1"/>
    <property type="molecule type" value="Genomic_DNA"/>
</dbReference>
<evidence type="ECO:0000313" key="4">
    <source>
        <dbReference type="Proteomes" id="UP000065521"/>
    </source>
</evidence>
<evidence type="ECO:0000313" key="3">
    <source>
        <dbReference type="EMBL" id="KUZ85932.1"/>
    </source>
</evidence>
<keyword evidence="2" id="KW-0732">Signal</keyword>
<feature type="chain" id="PRO_5007112812" description="Lipoprotein" evidence="2">
    <location>
        <begin position="21"/>
        <end position="119"/>
    </location>
</feature>
<dbReference type="RefSeq" id="WP_059635855.1">
    <property type="nucleotide sequence ID" value="NZ_LOTK01000087.1"/>
</dbReference>
<evidence type="ECO:0008006" key="5">
    <source>
        <dbReference type="Google" id="ProtNLM"/>
    </source>
</evidence>
<name>A0A102L2K3_9BURK</name>
<protein>
    <recommendedName>
        <fullName evidence="5">Lipoprotein</fullName>
    </recommendedName>
</protein>
<sequence length="119" mass="12534">MNLCPSIVCAALTAVACVNACAQTVPGDPAGLDRPVFVLPGIAAPVPLQRSAQTPLPAEPMPDAQPSTPPDARMRRALRSTLATGRPRRPPPGDVRHDDTPYASPYLSSPYAQAQDDPR</sequence>
<dbReference type="Proteomes" id="UP000065521">
    <property type="component" value="Unassembled WGS sequence"/>
</dbReference>